<evidence type="ECO:0000256" key="5">
    <source>
        <dbReference type="ARBA" id="ARBA00022771"/>
    </source>
</evidence>
<gene>
    <name evidence="12" type="primary">LOC116188481</name>
</gene>
<evidence type="ECO:0000256" key="3">
    <source>
        <dbReference type="ARBA" id="ARBA00022679"/>
    </source>
</evidence>
<feature type="compositionally biased region" description="Basic residues" evidence="9">
    <location>
        <begin position="130"/>
        <end position="139"/>
    </location>
</feature>
<feature type="region of interest" description="Disordered" evidence="9">
    <location>
        <begin position="93"/>
        <end position="151"/>
    </location>
</feature>
<accession>A0A6P8BVN4</accession>
<dbReference type="PROSITE" id="PS50089">
    <property type="entry name" value="ZF_RING_2"/>
    <property type="match status" value="1"/>
</dbReference>
<feature type="region of interest" description="Disordered" evidence="9">
    <location>
        <begin position="285"/>
        <end position="306"/>
    </location>
</feature>
<dbReference type="InterPro" id="IPR013083">
    <property type="entry name" value="Znf_RING/FYVE/PHD"/>
</dbReference>
<keyword evidence="5 8" id="KW-0863">Zinc-finger</keyword>
<reference evidence="12" key="2">
    <citation type="submission" date="2025-08" db="UniProtKB">
        <authorList>
            <consortium name="RefSeq"/>
        </authorList>
    </citation>
    <scope>IDENTIFICATION</scope>
    <source>
        <tissue evidence="12">Leaf</tissue>
    </source>
</reference>
<dbReference type="EC" id="2.3.2.27" evidence="2"/>
<dbReference type="GeneID" id="116188481"/>
<feature type="region of interest" description="Disordered" evidence="9">
    <location>
        <begin position="321"/>
        <end position="341"/>
    </location>
</feature>
<dbReference type="GO" id="GO:0008270">
    <property type="term" value="F:zinc ion binding"/>
    <property type="evidence" value="ECO:0007669"/>
    <property type="project" value="UniProtKB-KW"/>
</dbReference>
<evidence type="ECO:0000256" key="8">
    <source>
        <dbReference type="PROSITE-ProRule" id="PRU00175"/>
    </source>
</evidence>
<name>A0A6P8BVN4_PUNGR</name>
<dbReference type="Pfam" id="PF13639">
    <property type="entry name" value="zf-RING_2"/>
    <property type="match status" value="1"/>
</dbReference>
<dbReference type="Gene3D" id="3.30.40.10">
    <property type="entry name" value="Zinc/RING finger domain, C3HC4 (zinc finger)"/>
    <property type="match status" value="1"/>
</dbReference>
<evidence type="ECO:0000259" key="10">
    <source>
        <dbReference type="PROSITE" id="PS50089"/>
    </source>
</evidence>
<feature type="domain" description="RING-type" evidence="10">
    <location>
        <begin position="241"/>
        <end position="282"/>
    </location>
</feature>
<keyword evidence="11" id="KW-1185">Reference proteome</keyword>
<reference evidence="11" key="1">
    <citation type="journal article" date="2020" name="Plant Biotechnol. J.">
        <title>The pomegranate (Punica granatum L.) draft genome dissects genetic divergence between soft- and hard-seeded cultivars.</title>
        <authorList>
            <person name="Luo X."/>
            <person name="Li H."/>
            <person name="Wu Z."/>
            <person name="Yao W."/>
            <person name="Zhao P."/>
            <person name="Cao D."/>
            <person name="Yu H."/>
            <person name="Li K."/>
            <person name="Poudel K."/>
            <person name="Zhao D."/>
            <person name="Zhang F."/>
            <person name="Xia X."/>
            <person name="Chen L."/>
            <person name="Wang Q."/>
            <person name="Jing D."/>
            <person name="Cao S."/>
        </authorList>
    </citation>
    <scope>NUCLEOTIDE SEQUENCE [LARGE SCALE GENOMIC DNA]</scope>
    <source>
        <strain evidence="11">cv. Tunisia</strain>
    </source>
</reference>
<dbReference type="PANTHER" id="PTHR15710">
    <property type="entry name" value="E3 UBIQUITIN-PROTEIN LIGASE PRAJA"/>
    <property type="match status" value="1"/>
</dbReference>
<dbReference type="InterPro" id="IPR001841">
    <property type="entry name" value="Znf_RING"/>
</dbReference>
<keyword evidence="7" id="KW-0862">Zinc</keyword>
<protein>
    <recommendedName>
        <fullName evidence="2">RING-type E3 ubiquitin transferase</fullName>
        <ecNumber evidence="2">2.3.2.27</ecNumber>
    </recommendedName>
</protein>
<evidence type="ECO:0000313" key="11">
    <source>
        <dbReference type="Proteomes" id="UP000515151"/>
    </source>
</evidence>
<evidence type="ECO:0000256" key="6">
    <source>
        <dbReference type="ARBA" id="ARBA00022786"/>
    </source>
</evidence>
<feature type="compositionally biased region" description="Basic and acidic residues" evidence="9">
    <location>
        <begin position="101"/>
        <end position="123"/>
    </location>
</feature>
<dbReference type="RefSeq" id="XP_031373726.1">
    <property type="nucleotide sequence ID" value="XM_031517866.1"/>
</dbReference>
<dbReference type="OrthoDB" id="8062037at2759"/>
<dbReference type="GO" id="GO:0005737">
    <property type="term" value="C:cytoplasm"/>
    <property type="evidence" value="ECO:0007669"/>
    <property type="project" value="TreeGrafter"/>
</dbReference>
<dbReference type="PANTHER" id="PTHR15710:SF18">
    <property type="entry name" value="RING-TYPE E3 UBIQUITIN TRANSFERASE"/>
    <property type="match status" value="1"/>
</dbReference>
<evidence type="ECO:0000256" key="9">
    <source>
        <dbReference type="SAM" id="MobiDB-lite"/>
    </source>
</evidence>
<evidence type="ECO:0000256" key="2">
    <source>
        <dbReference type="ARBA" id="ARBA00012483"/>
    </source>
</evidence>
<dbReference type="InterPro" id="IPR039525">
    <property type="entry name" value="RNF126-like_zinc-ribbon"/>
</dbReference>
<dbReference type="SMART" id="SM00184">
    <property type="entry name" value="RING"/>
    <property type="match status" value="1"/>
</dbReference>
<dbReference type="Proteomes" id="UP000515151">
    <property type="component" value="Chromosome 8"/>
</dbReference>
<dbReference type="SUPFAM" id="SSF57850">
    <property type="entry name" value="RING/U-box"/>
    <property type="match status" value="1"/>
</dbReference>
<evidence type="ECO:0000256" key="7">
    <source>
        <dbReference type="ARBA" id="ARBA00022833"/>
    </source>
</evidence>
<keyword evidence="6" id="KW-0833">Ubl conjugation pathway</keyword>
<evidence type="ECO:0000256" key="1">
    <source>
        <dbReference type="ARBA" id="ARBA00000900"/>
    </source>
</evidence>
<dbReference type="GO" id="GO:0016567">
    <property type="term" value="P:protein ubiquitination"/>
    <property type="evidence" value="ECO:0007669"/>
    <property type="project" value="TreeGrafter"/>
</dbReference>
<keyword evidence="4" id="KW-0479">Metal-binding</keyword>
<evidence type="ECO:0000313" key="12">
    <source>
        <dbReference type="RefSeq" id="XP_031373726.1"/>
    </source>
</evidence>
<comment type="catalytic activity">
    <reaction evidence="1">
        <text>S-ubiquitinyl-[E2 ubiquitin-conjugating enzyme]-L-cysteine + [acceptor protein]-L-lysine = [E2 ubiquitin-conjugating enzyme]-L-cysteine + N(6)-ubiquitinyl-[acceptor protein]-L-lysine.</text>
        <dbReference type="EC" id="2.3.2.27"/>
    </reaction>
</comment>
<sequence>MSSSLPRVPSRDASDTSFQLYWCYHCHRTVRVAVGNPSELACPRCHGQFLVEIDYTRPRLVVDFTQFDPSPEARLLEALSLILDPPIRRLSFVPEDPQPELEDRPRSTRREINVEAGRDRTNIESEISGSRRRRGHRRNRSLDRGEDLDAESDIPARPRTWIVLRPIDPFRPIIPPPRTRNMTLAGIDPREYFTGPGLNELIEELTQNDRPGPPPAPDSVINAIPIVKINEGHLKNDSDCCPVCKEEFKVGGEARELPCNHIYHSECIIPWLRLHNSCPVCRKEVPVTSSSDSHDGDSDSQDGGRCNRWMRRRNLWPFRTRHQQVHPRAGGTLMTRTRNQH</sequence>
<dbReference type="AlphaFoldDB" id="A0A6P8BVN4"/>
<dbReference type="GO" id="GO:0061630">
    <property type="term" value="F:ubiquitin protein ligase activity"/>
    <property type="evidence" value="ECO:0007669"/>
    <property type="project" value="UniProtKB-EC"/>
</dbReference>
<evidence type="ECO:0000256" key="4">
    <source>
        <dbReference type="ARBA" id="ARBA00022723"/>
    </source>
</evidence>
<dbReference type="FunFam" id="3.30.40.10:FF:000022">
    <property type="entry name" value="E3 ubiquitin-protein ligase RING1-like"/>
    <property type="match status" value="1"/>
</dbReference>
<dbReference type="Pfam" id="PF14369">
    <property type="entry name" value="Zn_ribbon_19"/>
    <property type="match status" value="1"/>
</dbReference>
<proteinExistence type="predicted"/>
<keyword evidence="3" id="KW-0808">Transferase</keyword>
<organism evidence="11 12">
    <name type="scientific">Punica granatum</name>
    <name type="common">Pomegranate</name>
    <dbReference type="NCBI Taxonomy" id="22663"/>
    <lineage>
        <taxon>Eukaryota</taxon>
        <taxon>Viridiplantae</taxon>
        <taxon>Streptophyta</taxon>
        <taxon>Embryophyta</taxon>
        <taxon>Tracheophyta</taxon>
        <taxon>Spermatophyta</taxon>
        <taxon>Magnoliopsida</taxon>
        <taxon>eudicotyledons</taxon>
        <taxon>Gunneridae</taxon>
        <taxon>Pentapetalae</taxon>
        <taxon>rosids</taxon>
        <taxon>malvids</taxon>
        <taxon>Myrtales</taxon>
        <taxon>Lythraceae</taxon>
        <taxon>Punica</taxon>
    </lineage>
</organism>
<dbReference type="CDD" id="cd16667">
    <property type="entry name" value="RING-H2_RNF126-like"/>
    <property type="match status" value="1"/>
</dbReference>